<comment type="similarity">
    <text evidence="1 3">Belongs to the short-chain dehydrogenases/reductases (SDR) family.</text>
</comment>
<dbReference type="KEGG" id="satk:SA2016_3327"/>
<name>A0A127A3G8_9MICC</name>
<dbReference type="PRINTS" id="PR00080">
    <property type="entry name" value="SDRFAMILY"/>
</dbReference>
<dbReference type="Proteomes" id="UP000070134">
    <property type="component" value="Chromosome"/>
</dbReference>
<dbReference type="FunFam" id="3.40.50.720:FF:000084">
    <property type="entry name" value="Short-chain dehydrogenase reductase"/>
    <property type="match status" value="1"/>
</dbReference>
<dbReference type="STRING" id="37927.SA2016_3327"/>
<dbReference type="PANTHER" id="PTHR43669:SF12">
    <property type="entry name" value="BLR5618 PROTEIN"/>
    <property type="match status" value="1"/>
</dbReference>
<proteinExistence type="inferred from homology"/>
<evidence type="ECO:0000313" key="5">
    <source>
        <dbReference type="Proteomes" id="UP000070134"/>
    </source>
</evidence>
<evidence type="ECO:0000313" key="4">
    <source>
        <dbReference type="EMBL" id="AMM33990.1"/>
    </source>
</evidence>
<reference evidence="4 5" key="1">
    <citation type="submission" date="2016-02" db="EMBL/GenBank/DDBJ databases">
        <title>Complete genome of Sinomonas atrocyanea KCTC 3377.</title>
        <authorList>
            <person name="Kim K.M."/>
        </authorList>
    </citation>
    <scope>NUCLEOTIDE SEQUENCE [LARGE SCALE GENOMIC DNA]</scope>
    <source>
        <strain evidence="4 5">KCTC 3377</strain>
    </source>
</reference>
<evidence type="ECO:0000256" key="2">
    <source>
        <dbReference type="ARBA" id="ARBA00023002"/>
    </source>
</evidence>
<dbReference type="EMBL" id="CP014518">
    <property type="protein sequence ID" value="AMM33990.1"/>
    <property type="molecule type" value="Genomic_DNA"/>
</dbReference>
<dbReference type="InterPro" id="IPR002347">
    <property type="entry name" value="SDR_fam"/>
</dbReference>
<dbReference type="AlphaFoldDB" id="A0A127A3G8"/>
<dbReference type="PATRIC" id="fig|37927.3.peg.3415"/>
<organism evidence="4 5">
    <name type="scientific">Sinomonas atrocyanea</name>
    <dbReference type="NCBI Taxonomy" id="37927"/>
    <lineage>
        <taxon>Bacteria</taxon>
        <taxon>Bacillati</taxon>
        <taxon>Actinomycetota</taxon>
        <taxon>Actinomycetes</taxon>
        <taxon>Micrococcales</taxon>
        <taxon>Micrococcaceae</taxon>
        <taxon>Sinomonas</taxon>
    </lineage>
</organism>
<protein>
    <submittedName>
        <fullName evidence="4">Oxidoreductase, short chain dehydrogenase/reductase family</fullName>
    </submittedName>
</protein>
<sequence length="285" mass="29896">MAEEKYCNVKLAWRVDVMRVKSVTEWRQQMSEQTASRVAVVTGAGSGIGRAVARRLLADGWRVALAGRREAELHATAGGAEHALVVPCDVTAPADVERLFADTVGAFGRVDVLFNNAGTFGPSGDVGEIDLAGWESTVAVNLTGSFLCAAAAFRAMKAQEPRGGRIINNGSISAHAPRPRSVAYTATKHAITGLTKSIELDGRPWGITCGQIDIGNTRTELVEQLNYTLGVGEGALQADGSRRVEPTFAVEEAAQAVAFMASLPAEASVGSLLITASGMPFVGRG</sequence>
<dbReference type="PANTHER" id="PTHR43669">
    <property type="entry name" value="5-KETO-D-GLUCONATE 5-REDUCTASE"/>
    <property type="match status" value="1"/>
</dbReference>
<keyword evidence="2" id="KW-0560">Oxidoreductase</keyword>
<evidence type="ECO:0000256" key="1">
    <source>
        <dbReference type="ARBA" id="ARBA00006484"/>
    </source>
</evidence>
<keyword evidence="5" id="KW-1185">Reference proteome</keyword>
<dbReference type="GO" id="GO:0016491">
    <property type="term" value="F:oxidoreductase activity"/>
    <property type="evidence" value="ECO:0007669"/>
    <property type="project" value="UniProtKB-KW"/>
</dbReference>
<dbReference type="SUPFAM" id="SSF51735">
    <property type="entry name" value="NAD(P)-binding Rossmann-fold domains"/>
    <property type="match status" value="1"/>
</dbReference>
<dbReference type="CDD" id="cd05233">
    <property type="entry name" value="SDR_c"/>
    <property type="match status" value="1"/>
</dbReference>
<dbReference type="PRINTS" id="PR00081">
    <property type="entry name" value="GDHRDH"/>
</dbReference>
<evidence type="ECO:0000256" key="3">
    <source>
        <dbReference type="RuleBase" id="RU000363"/>
    </source>
</evidence>
<dbReference type="InterPro" id="IPR036291">
    <property type="entry name" value="NAD(P)-bd_dom_sf"/>
</dbReference>
<gene>
    <name evidence="4" type="ORF">SA2016_3327</name>
</gene>
<dbReference type="Pfam" id="PF00106">
    <property type="entry name" value="adh_short"/>
    <property type="match status" value="1"/>
</dbReference>
<accession>A0A127A3G8</accession>
<dbReference type="Gene3D" id="3.40.50.720">
    <property type="entry name" value="NAD(P)-binding Rossmann-like Domain"/>
    <property type="match status" value="1"/>
</dbReference>